<name>B0TD92_HELMI</name>
<dbReference type="eggNOG" id="COG3039">
    <property type="taxonomic scope" value="Bacteria"/>
</dbReference>
<organism evidence="3 4">
    <name type="scientific">Heliobacterium modesticaldum (strain ATCC 51547 / Ice1)</name>
    <dbReference type="NCBI Taxonomy" id="498761"/>
    <lineage>
        <taxon>Bacteria</taxon>
        <taxon>Bacillati</taxon>
        <taxon>Bacillota</taxon>
        <taxon>Clostridia</taxon>
        <taxon>Eubacteriales</taxon>
        <taxon>Heliobacteriaceae</taxon>
        <taxon>Heliomicrobium</taxon>
    </lineage>
</organism>
<feature type="domain" description="Transposase DDE" evidence="2">
    <location>
        <begin position="402"/>
        <end position="524"/>
    </location>
</feature>
<evidence type="ECO:0000259" key="2">
    <source>
        <dbReference type="Pfam" id="PF13751"/>
    </source>
</evidence>
<sequence length="549" mass="62928">MFRKNTQHKQEELFNSFTGMNPKVKKSMQGTWAPLFYEHVFFHIDETPFAVLYSSHNGRPNFPINILLSLEFIKHMKDYTDEEILEQFHFNFQVMYALGIRNLGEVYLAERTLYEFRRRLYEYTISHPEQEDLIFRQFRKLTEHFMTIAGIASREQPMDSTQVQTNIKLAGRLSLAFDVVEKAVRECPAAHLPEALKPFAEPGFRNQFLYRCKTKETLGRIQEMLNQCALLLDIAEAHPESLRKETVALLQRFLQEQATYHAEKKQWIAKANKDIAADAIQSAHDPDVTYRKKGRQGYVGLVANVAETCANENPVQMITHYQVEKNSVSDTELLTQSMETLKKETGLTDLYVDGAYFSSKTEELAQENHVCIHYTNMTGRERKAEKLPVLAFTFDNNKAIVSCPACYNPLDTSFDEKRKVLIAEFERSTCQECPMQPACPVKIQSKKATVTIKQSSILAAQARERTMQIKKERLAATSKRAAIEGSISSIKRGQGAGRLRVRGIVKATLVFGMKVLGHNFRQLLRCFKKGFCQKLTTIYREDQGMSAPI</sequence>
<proteinExistence type="predicted"/>
<accession>B0TD92</accession>
<dbReference type="PANTHER" id="PTHR33408">
    <property type="entry name" value="TRANSPOSASE"/>
    <property type="match status" value="1"/>
</dbReference>
<evidence type="ECO:0000313" key="4">
    <source>
        <dbReference type="Proteomes" id="UP000008550"/>
    </source>
</evidence>
<gene>
    <name evidence="3" type="ORF">HM1_1561</name>
</gene>
<evidence type="ECO:0000313" key="3">
    <source>
        <dbReference type="EMBL" id="ABZ84133.1"/>
    </source>
</evidence>
<feature type="domain" description="Transposase InsH N-terminal" evidence="1">
    <location>
        <begin position="38"/>
        <end position="119"/>
    </location>
</feature>
<dbReference type="RefSeq" id="WP_012282647.1">
    <property type="nucleotide sequence ID" value="NC_010337.2"/>
</dbReference>
<dbReference type="InterPro" id="IPR008490">
    <property type="entry name" value="Transposase_InsH_N"/>
</dbReference>
<keyword evidence="4" id="KW-1185">Reference proteome</keyword>
<protein>
    <recommendedName>
        <fullName evidence="5">Transposase</fullName>
    </recommendedName>
</protein>
<dbReference type="Pfam" id="PF13751">
    <property type="entry name" value="DDE_Tnp_1_6"/>
    <property type="match status" value="1"/>
</dbReference>
<dbReference type="KEGG" id="hmo:HM1_1561"/>
<dbReference type="Pfam" id="PF05598">
    <property type="entry name" value="DUF772"/>
    <property type="match status" value="1"/>
</dbReference>
<evidence type="ECO:0000259" key="1">
    <source>
        <dbReference type="Pfam" id="PF05598"/>
    </source>
</evidence>
<dbReference type="STRING" id="498761.HM1_1561"/>
<dbReference type="InterPro" id="IPR025668">
    <property type="entry name" value="Tnp_DDE_dom"/>
</dbReference>
<reference evidence="3 4" key="1">
    <citation type="journal article" date="2008" name="J. Bacteriol.">
        <title>The genome of Heliobacterium modesticaldum, a phototrophic representative of the Firmicutes containing the simplest photosynthetic apparatus.</title>
        <authorList>
            <person name="Sattley W.M."/>
            <person name="Madigan M.T."/>
            <person name="Swingley W.D."/>
            <person name="Cheung P.C."/>
            <person name="Clocksin K.M."/>
            <person name="Conrad A.L."/>
            <person name="Dejesa L.C."/>
            <person name="Honchak B.M."/>
            <person name="Jung D.O."/>
            <person name="Karbach L.E."/>
            <person name="Kurdoglu A."/>
            <person name="Lahiri S."/>
            <person name="Mastrian S.D."/>
            <person name="Page L.E."/>
            <person name="Taylor H.L."/>
            <person name="Wang Z.T."/>
            <person name="Raymond J."/>
            <person name="Chen M."/>
            <person name="Blankenship R.E."/>
            <person name="Touchman J.W."/>
        </authorList>
    </citation>
    <scope>NUCLEOTIDE SEQUENCE [LARGE SCALE GENOMIC DNA]</scope>
    <source>
        <strain evidence="4">ATCC 51547 / Ice1</strain>
    </source>
</reference>
<dbReference type="Proteomes" id="UP000008550">
    <property type="component" value="Chromosome"/>
</dbReference>
<dbReference type="EMBL" id="CP000930">
    <property type="protein sequence ID" value="ABZ84133.1"/>
    <property type="molecule type" value="Genomic_DNA"/>
</dbReference>
<dbReference type="HOGENOM" id="CLU_034194_0_0_9"/>
<dbReference type="AlphaFoldDB" id="B0TD92"/>
<evidence type="ECO:0008006" key="5">
    <source>
        <dbReference type="Google" id="ProtNLM"/>
    </source>
</evidence>